<dbReference type="Proteomes" id="UP001151760">
    <property type="component" value="Unassembled WGS sequence"/>
</dbReference>
<dbReference type="EMBL" id="BQNB010013184">
    <property type="protein sequence ID" value="GJT12878.1"/>
    <property type="molecule type" value="Genomic_DNA"/>
</dbReference>
<reference evidence="1" key="1">
    <citation type="journal article" date="2022" name="Int. J. Mol. Sci.">
        <title>Draft Genome of Tanacetum Coccineum: Genomic Comparison of Closely Related Tanacetum-Family Plants.</title>
        <authorList>
            <person name="Yamashiro T."/>
            <person name="Shiraishi A."/>
            <person name="Nakayama K."/>
            <person name="Satake H."/>
        </authorList>
    </citation>
    <scope>NUCLEOTIDE SEQUENCE</scope>
</reference>
<protein>
    <recommendedName>
        <fullName evidence="3">Reverse transcriptase zinc-binding domain-containing protein</fullName>
    </recommendedName>
</protein>
<accession>A0ABQ5BEA2</accession>
<evidence type="ECO:0008006" key="3">
    <source>
        <dbReference type="Google" id="ProtNLM"/>
    </source>
</evidence>
<evidence type="ECO:0000313" key="1">
    <source>
        <dbReference type="EMBL" id="GJT12878.1"/>
    </source>
</evidence>
<keyword evidence="2" id="KW-1185">Reference proteome</keyword>
<name>A0ABQ5BEA2_9ASTR</name>
<reference evidence="1" key="2">
    <citation type="submission" date="2022-01" db="EMBL/GenBank/DDBJ databases">
        <authorList>
            <person name="Yamashiro T."/>
            <person name="Shiraishi A."/>
            <person name="Satake H."/>
            <person name="Nakayama K."/>
        </authorList>
    </citation>
    <scope>NUCLEOTIDE SEQUENCE</scope>
</reference>
<organism evidence="1 2">
    <name type="scientific">Tanacetum coccineum</name>
    <dbReference type="NCBI Taxonomy" id="301880"/>
    <lineage>
        <taxon>Eukaryota</taxon>
        <taxon>Viridiplantae</taxon>
        <taxon>Streptophyta</taxon>
        <taxon>Embryophyta</taxon>
        <taxon>Tracheophyta</taxon>
        <taxon>Spermatophyta</taxon>
        <taxon>Magnoliopsida</taxon>
        <taxon>eudicotyledons</taxon>
        <taxon>Gunneridae</taxon>
        <taxon>Pentapetalae</taxon>
        <taxon>asterids</taxon>
        <taxon>campanulids</taxon>
        <taxon>Asterales</taxon>
        <taxon>Asteraceae</taxon>
        <taxon>Asteroideae</taxon>
        <taxon>Anthemideae</taxon>
        <taxon>Anthemidinae</taxon>
        <taxon>Tanacetum</taxon>
    </lineage>
</organism>
<gene>
    <name evidence="1" type="ORF">Tco_0859920</name>
</gene>
<sequence length="133" mass="16135">MDIFRRTKKWLMLCRMDTLLWRNHDGVMHDFSVRKVWNIIRERGEEIEWFRMMIPRSPRNNVTCIVGRLVLATSSYFVWQERNNRIHGKCERNPENVTSIVIDMVKLKLASIRFKKNARVDRMKSIWKLAIEE</sequence>
<proteinExistence type="predicted"/>
<comment type="caution">
    <text evidence="1">The sequence shown here is derived from an EMBL/GenBank/DDBJ whole genome shotgun (WGS) entry which is preliminary data.</text>
</comment>
<evidence type="ECO:0000313" key="2">
    <source>
        <dbReference type="Proteomes" id="UP001151760"/>
    </source>
</evidence>